<evidence type="ECO:0000259" key="4">
    <source>
        <dbReference type="SMART" id="SM01117"/>
    </source>
</evidence>
<proteinExistence type="inferred from homology"/>
<dbReference type="InterPro" id="IPR036400">
    <property type="entry name" value="Cyt_B5-like_heme/steroid_sf"/>
</dbReference>
<evidence type="ECO:0000313" key="5">
    <source>
        <dbReference type="EMBL" id="OLY79837.1"/>
    </source>
</evidence>
<dbReference type="InterPro" id="IPR001199">
    <property type="entry name" value="Cyt_B5-like_heme/steroid-bd"/>
</dbReference>
<dbReference type="GO" id="GO:0016020">
    <property type="term" value="C:membrane"/>
    <property type="evidence" value="ECO:0007669"/>
    <property type="project" value="TreeGrafter"/>
</dbReference>
<dbReference type="EMBL" id="LSSL01004053">
    <property type="protein sequence ID" value="OLY79837.1"/>
    <property type="molecule type" value="Genomic_DNA"/>
</dbReference>
<keyword evidence="3" id="KW-1133">Transmembrane helix</keyword>
<feature type="domain" description="Cytochrome b5 heme-binding" evidence="4">
    <location>
        <begin position="58"/>
        <end position="163"/>
    </location>
</feature>
<dbReference type="SMART" id="SM01117">
    <property type="entry name" value="Cyt-b5"/>
    <property type="match status" value="1"/>
</dbReference>
<feature type="transmembrane region" description="Helical" evidence="3">
    <location>
        <begin position="6"/>
        <end position="28"/>
    </location>
</feature>
<protein>
    <submittedName>
        <fullName evidence="5">Damage response protein 1</fullName>
    </submittedName>
</protein>
<dbReference type="Proteomes" id="UP000187455">
    <property type="component" value="Unassembled WGS sequence"/>
</dbReference>
<dbReference type="Pfam" id="PF00173">
    <property type="entry name" value="Cyt-b5"/>
    <property type="match status" value="1"/>
</dbReference>
<dbReference type="AlphaFoldDB" id="A0A1R0GSF8"/>
<keyword evidence="3" id="KW-0812">Transmembrane</keyword>
<dbReference type="OrthoDB" id="547796at2759"/>
<dbReference type="GO" id="GO:0012505">
    <property type="term" value="C:endomembrane system"/>
    <property type="evidence" value="ECO:0007669"/>
    <property type="project" value="TreeGrafter"/>
</dbReference>
<dbReference type="PANTHER" id="PTHR10281:SF76">
    <property type="entry name" value="CALCUTTA CUP-RELATED"/>
    <property type="match status" value="1"/>
</dbReference>
<evidence type="ECO:0000256" key="1">
    <source>
        <dbReference type="ARBA" id="ARBA00038357"/>
    </source>
</evidence>
<evidence type="ECO:0000256" key="2">
    <source>
        <dbReference type="SAM" id="Coils"/>
    </source>
</evidence>
<keyword evidence="2" id="KW-0175">Coiled coil</keyword>
<comment type="similarity">
    <text evidence="1">Belongs to the cytochrome b5 family. MAPR subfamily.</text>
</comment>
<dbReference type="Gene3D" id="3.10.120.10">
    <property type="entry name" value="Cytochrome b5-like heme/steroid binding domain"/>
    <property type="match status" value="1"/>
</dbReference>
<evidence type="ECO:0000256" key="3">
    <source>
        <dbReference type="SAM" id="Phobius"/>
    </source>
</evidence>
<feature type="coiled-coil region" evidence="2">
    <location>
        <begin position="28"/>
        <end position="56"/>
    </location>
</feature>
<accession>A0A1R0GSF8</accession>
<dbReference type="SUPFAM" id="SSF55856">
    <property type="entry name" value="Cytochrome b5-like heme/steroid binding domain"/>
    <property type="match status" value="1"/>
</dbReference>
<evidence type="ECO:0000313" key="6">
    <source>
        <dbReference type="Proteomes" id="UP000187455"/>
    </source>
</evidence>
<dbReference type="InterPro" id="IPR050577">
    <property type="entry name" value="MAPR/NEUFC/NENF-like"/>
</dbReference>
<gene>
    <name evidence="5" type="ORF">AYI68_g6079</name>
</gene>
<dbReference type="STRING" id="133383.A0A1R0GSF8"/>
<keyword evidence="6" id="KW-1185">Reference proteome</keyword>
<comment type="caution">
    <text evidence="5">The sequence shown here is derived from an EMBL/GenBank/DDBJ whole genome shotgun (WGS) entry which is preliminary data.</text>
</comment>
<sequence>MLKADEIKIATLFVAAVGISYIIIKLLINRNENLEKKAIRDLNKLLEEDKARIQNKKFTKRTLSEFTGKGPNDPVLIAVKGVVYDVNMNGGRDFYGPGGPYSIFAGRDASRLFSLFEFDDGITEAELNSPIDPLDNLTADEEESLEAYIQLFKSKYKPVGVLVESLD</sequence>
<organism evidence="5 6">
    <name type="scientific">Smittium mucronatum</name>
    <dbReference type="NCBI Taxonomy" id="133383"/>
    <lineage>
        <taxon>Eukaryota</taxon>
        <taxon>Fungi</taxon>
        <taxon>Fungi incertae sedis</taxon>
        <taxon>Zoopagomycota</taxon>
        <taxon>Kickxellomycotina</taxon>
        <taxon>Harpellomycetes</taxon>
        <taxon>Harpellales</taxon>
        <taxon>Legeriomycetaceae</taxon>
        <taxon>Smittium</taxon>
    </lineage>
</organism>
<keyword evidence="3" id="KW-0472">Membrane</keyword>
<dbReference type="PANTHER" id="PTHR10281">
    <property type="entry name" value="MEMBRANE-ASSOCIATED PROGESTERONE RECEPTOR COMPONENT-RELATED"/>
    <property type="match status" value="1"/>
</dbReference>
<name>A0A1R0GSF8_9FUNG</name>
<reference evidence="5 6" key="1">
    <citation type="journal article" date="2016" name="Mol. Biol. Evol.">
        <title>Genome-Wide Survey of Gut Fungi (Harpellales) Reveals the First Horizontally Transferred Ubiquitin Gene from a Mosquito Host.</title>
        <authorList>
            <person name="Wang Y."/>
            <person name="White M.M."/>
            <person name="Kvist S."/>
            <person name="Moncalvo J.M."/>
        </authorList>
    </citation>
    <scope>NUCLEOTIDE SEQUENCE [LARGE SCALE GENOMIC DNA]</scope>
    <source>
        <strain evidence="5 6">ALG-7-W6</strain>
    </source>
</reference>